<dbReference type="RefSeq" id="WP_381185311.1">
    <property type="nucleotide sequence ID" value="NZ_JBHSFK010000052.1"/>
</dbReference>
<dbReference type="SUPFAM" id="SSF53697">
    <property type="entry name" value="SIS domain"/>
    <property type="match status" value="1"/>
</dbReference>
<dbReference type="Proteomes" id="UP001595839">
    <property type="component" value="Unassembled WGS sequence"/>
</dbReference>
<keyword evidence="3" id="KW-1185">Reference proteome</keyword>
<dbReference type="PROSITE" id="PS51464">
    <property type="entry name" value="SIS"/>
    <property type="match status" value="1"/>
</dbReference>
<gene>
    <name evidence="2" type="ORF">ACFPIH_48395</name>
</gene>
<organism evidence="2 3">
    <name type="scientific">Streptomyces vulcanius</name>
    <dbReference type="NCBI Taxonomy" id="1441876"/>
    <lineage>
        <taxon>Bacteria</taxon>
        <taxon>Bacillati</taxon>
        <taxon>Actinomycetota</taxon>
        <taxon>Actinomycetes</taxon>
        <taxon>Kitasatosporales</taxon>
        <taxon>Streptomycetaceae</taxon>
        <taxon>Streptomyces</taxon>
    </lineage>
</organism>
<evidence type="ECO:0000313" key="3">
    <source>
        <dbReference type="Proteomes" id="UP001595839"/>
    </source>
</evidence>
<dbReference type="CDD" id="cd05013">
    <property type="entry name" value="SIS_RpiR"/>
    <property type="match status" value="1"/>
</dbReference>
<evidence type="ECO:0000313" key="2">
    <source>
        <dbReference type="EMBL" id="MFC4507159.1"/>
    </source>
</evidence>
<name>A0ABV9B655_9ACTN</name>
<dbReference type="EMBL" id="JBHSFK010000052">
    <property type="protein sequence ID" value="MFC4507159.1"/>
    <property type="molecule type" value="Genomic_DNA"/>
</dbReference>
<feature type="domain" description="SIS" evidence="1">
    <location>
        <begin position="1"/>
        <end position="157"/>
    </location>
</feature>
<dbReference type="Gene3D" id="3.40.50.10490">
    <property type="entry name" value="Glucose-6-phosphate isomerase like protein, domain 1"/>
    <property type="match status" value="1"/>
</dbReference>
<dbReference type="InterPro" id="IPR001347">
    <property type="entry name" value="SIS_dom"/>
</dbReference>
<dbReference type="InterPro" id="IPR046348">
    <property type="entry name" value="SIS_dom_sf"/>
</dbReference>
<comment type="caution">
    <text evidence="2">The sequence shown here is derived from an EMBL/GenBank/DDBJ whole genome shotgun (WGS) entry which is preliminary data.</text>
</comment>
<protein>
    <submittedName>
        <fullName evidence="2">SIS domain-containing protein</fullName>
    </submittedName>
</protein>
<proteinExistence type="predicted"/>
<reference evidence="3" key="1">
    <citation type="journal article" date="2019" name="Int. J. Syst. Evol. Microbiol.">
        <title>The Global Catalogue of Microorganisms (GCM) 10K type strain sequencing project: providing services to taxonomists for standard genome sequencing and annotation.</title>
        <authorList>
            <consortium name="The Broad Institute Genomics Platform"/>
            <consortium name="The Broad Institute Genome Sequencing Center for Infectious Disease"/>
            <person name="Wu L."/>
            <person name="Ma J."/>
        </authorList>
    </citation>
    <scope>NUCLEOTIDE SEQUENCE [LARGE SCALE GENOMIC DNA]</scope>
    <source>
        <strain evidence="3">CGMCC 4.7177</strain>
    </source>
</reference>
<sequence>MSAAPAPAPAPDSAVRALRAALLATSPVTAVGVPDLGRAVFVGSGDSLASGLIATGFGHRALSAGDVAWSETLPAACDTLVGISHSGTSGATVRALRMARTAGLKTVAITSQAASPLADSADEVQSVPTLRVAELVPCAGHVMLAQGVAAVCGVDTSPFNRALAKSLDRVRATVDAQLRALPETAPNAVSVLSLPELCSGADFWVLKLIEACGLAVRNVPLEESGHVDYFIGPEQHLTLQLMGPHGRARFDRLAEALRTTGQTVRQIDARDLTDPDVRDAGILRDIATAVAGAWFAHGTALRWGRPPFRGGAVNMDARHIKLDS</sequence>
<dbReference type="InterPro" id="IPR035472">
    <property type="entry name" value="RpiR-like_SIS"/>
</dbReference>
<dbReference type="Pfam" id="PF01380">
    <property type="entry name" value="SIS"/>
    <property type="match status" value="1"/>
</dbReference>
<evidence type="ECO:0000259" key="1">
    <source>
        <dbReference type="PROSITE" id="PS51464"/>
    </source>
</evidence>
<accession>A0ABV9B655</accession>